<dbReference type="EMBL" id="BARV01022508">
    <property type="protein sequence ID" value="GAI20870.1"/>
    <property type="molecule type" value="Genomic_DNA"/>
</dbReference>
<accession>X1N1W2</accession>
<protein>
    <recommendedName>
        <fullName evidence="3">DUF4145 domain-containing protein</fullName>
    </recommendedName>
</protein>
<evidence type="ECO:0008006" key="3">
    <source>
        <dbReference type="Google" id="ProtNLM"/>
    </source>
</evidence>
<feature type="non-terminal residue" evidence="2">
    <location>
        <position position="1"/>
    </location>
</feature>
<reference evidence="2" key="1">
    <citation type="journal article" date="2014" name="Front. Microbiol.">
        <title>High frequency of phylogenetically diverse reductive dehalogenase-homologous genes in deep subseafloor sedimentary metagenomes.</title>
        <authorList>
            <person name="Kawai M."/>
            <person name="Futagami T."/>
            <person name="Toyoda A."/>
            <person name="Takaki Y."/>
            <person name="Nishi S."/>
            <person name="Hori S."/>
            <person name="Arai W."/>
            <person name="Tsubouchi T."/>
            <person name="Morono Y."/>
            <person name="Uchiyama I."/>
            <person name="Ito T."/>
            <person name="Fujiyama A."/>
            <person name="Inagaki F."/>
            <person name="Takami H."/>
        </authorList>
    </citation>
    <scope>NUCLEOTIDE SEQUENCE</scope>
    <source>
        <strain evidence="2">Expedition CK06-06</strain>
    </source>
</reference>
<evidence type="ECO:0000313" key="2">
    <source>
        <dbReference type="EMBL" id="GAI20870.1"/>
    </source>
</evidence>
<sequence>FKKAAGLRNKAAHTGGGISREQARHAIDDLHGLIDDLSKIVA</sequence>
<comment type="caution">
    <text evidence="2">The sequence shown here is derived from an EMBL/GenBank/DDBJ whole genome shotgun (WGS) entry which is preliminary data.</text>
</comment>
<proteinExistence type="predicted"/>
<gene>
    <name evidence="2" type="ORF">S06H3_37099</name>
</gene>
<evidence type="ECO:0000256" key="1">
    <source>
        <dbReference type="SAM" id="MobiDB-lite"/>
    </source>
</evidence>
<name>X1N1W2_9ZZZZ</name>
<feature type="region of interest" description="Disordered" evidence="1">
    <location>
        <begin position="1"/>
        <end position="20"/>
    </location>
</feature>
<dbReference type="AlphaFoldDB" id="X1N1W2"/>
<organism evidence="2">
    <name type="scientific">marine sediment metagenome</name>
    <dbReference type="NCBI Taxonomy" id="412755"/>
    <lineage>
        <taxon>unclassified sequences</taxon>
        <taxon>metagenomes</taxon>
        <taxon>ecological metagenomes</taxon>
    </lineage>
</organism>